<organism evidence="2">
    <name type="scientific">Deinococcus sonorensis KR-87</name>
    <dbReference type="NCBI Taxonomy" id="694439"/>
    <lineage>
        <taxon>Bacteria</taxon>
        <taxon>Thermotogati</taxon>
        <taxon>Deinococcota</taxon>
        <taxon>Deinococci</taxon>
        <taxon>Deinococcales</taxon>
        <taxon>Deinococcaceae</taxon>
        <taxon>Deinococcus</taxon>
    </lineage>
</organism>
<keyword evidence="1" id="KW-0812">Transmembrane</keyword>
<accession>A0AAU7UDN0</accession>
<evidence type="ECO:0000256" key="1">
    <source>
        <dbReference type="SAM" id="Phobius"/>
    </source>
</evidence>
<feature type="transmembrane region" description="Helical" evidence="1">
    <location>
        <begin position="65"/>
        <end position="83"/>
    </location>
</feature>
<feature type="transmembrane region" description="Helical" evidence="1">
    <location>
        <begin position="12"/>
        <end position="32"/>
    </location>
</feature>
<proteinExistence type="predicted"/>
<keyword evidence="1" id="KW-0472">Membrane</keyword>
<protein>
    <submittedName>
        <fullName evidence="2">Uncharacterized protein</fullName>
    </submittedName>
</protein>
<feature type="transmembrane region" description="Helical" evidence="1">
    <location>
        <begin position="38"/>
        <end position="58"/>
    </location>
</feature>
<name>A0AAU7UDN0_9DEIO</name>
<sequence>MAEPPRRRLALNLSRQVLGLLGLVIGGVLYALTGRLVAPWDSVGVGVLFALLGLTALWYARGERWIQVLGLLLLLYGVARAVWLH</sequence>
<keyword evidence="1" id="KW-1133">Transmembrane helix</keyword>
<dbReference type="EMBL" id="CP158299">
    <property type="protein sequence ID" value="XBV86606.1"/>
    <property type="molecule type" value="Genomic_DNA"/>
</dbReference>
<evidence type="ECO:0000313" key="2">
    <source>
        <dbReference type="EMBL" id="XBV86606.1"/>
    </source>
</evidence>
<reference evidence="2" key="1">
    <citation type="submission" date="2024-06" db="EMBL/GenBank/DDBJ databases">
        <title>Draft Genome Sequence of Deinococcus sonorensis Type Strain KR-87, a Biofilm Producing Representative of the Genus Deinococcus.</title>
        <authorList>
            <person name="Boren L.S."/>
            <person name="Grosso R.A."/>
            <person name="Hugenberg-Cox A.N."/>
            <person name="Hill J.T.E."/>
            <person name="Albert C.M."/>
            <person name="Tuohy J.M."/>
        </authorList>
    </citation>
    <scope>NUCLEOTIDE SEQUENCE</scope>
    <source>
        <strain evidence="2">KR-87</strain>
    </source>
</reference>
<dbReference type="RefSeq" id="WP_350244681.1">
    <property type="nucleotide sequence ID" value="NZ_CP158299.1"/>
</dbReference>
<gene>
    <name evidence="2" type="ORF">ABOD76_09940</name>
</gene>
<dbReference type="AlphaFoldDB" id="A0AAU7UDN0"/>
<dbReference type="KEGG" id="dsc:ABOD76_09940"/>